<comment type="catalytic activity">
    <reaction evidence="5 6">
        <text>queuosine 5'-phosphate + H2O = queuine + D-ribose 5-phosphate</text>
        <dbReference type="Rhea" id="RHEA:75387"/>
        <dbReference type="ChEBI" id="CHEBI:15377"/>
        <dbReference type="ChEBI" id="CHEBI:17433"/>
        <dbReference type="ChEBI" id="CHEBI:78346"/>
        <dbReference type="ChEBI" id="CHEBI:194371"/>
    </reaction>
    <physiologicalReaction direction="left-to-right" evidence="5 6">
        <dbReference type="Rhea" id="RHEA:75388"/>
    </physiologicalReaction>
</comment>
<dbReference type="Pfam" id="PF10343">
    <property type="entry name" value="Q_salvage"/>
    <property type="match status" value="1"/>
</dbReference>
<dbReference type="Proteomes" id="UP000238350">
    <property type="component" value="Unassembled WGS sequence"/>
</dbReference>
<evidence type="ECO:0000256" key="1">
    <source>
        <dbReference type="ARBA" id="ARBA00022801"/>
    </source>
</evidence>
<dbReference type="OrthoDB" id="416777at2759"/>
<evidence type="ECO:0000256" key="5">
    <source>
        <dbReference type="ARBA" id="ARBA00048204"/>
    </source>
</evidence>
<evidence type="ECO:0000256" key="2">
    <source>
        <dbReference type="ARBA" id="ARBA00035119"/>
    </source>
</evidence>
<proteinExistence type="inferred from homology"/>
<dbReference type="InterPro" id="IPR019438">
    <property type="entry name" value="Q_salvage"/>
</dbReference>
<dbReference type="STRING" id="45607.A0A2T0FLB6"/>
<comment type="function">
    <text evidence="6">Catalyzes the hydrolysis of queuosine 5'-phosphate, releasing the nucleobase queuine (q). Is required for salvage of queuine from exogenous queuosine (Q) that is imported and then converted to queuosine 5'-phosphate intracellularly.</text>
</comment>
<evidence type="ECO:0000313" key="8">
    <source>
        <dbReference type="Proteomes" id="UP000238350"/>
    </source>
</evidence>
<keyword evidence="1 6" id="KW-0378">Hydrolase</keyword>
<dbReference type="GO" id="GO:0016787">
    <property type="term" value="F:hydrolase activity"/>
    <property type="evidence" value="ECO:0007669"/>
    <property type="project" value="UniProtKB-KW"/>
</dbReference>
<evidence type="ECO:0000256" key="6">
    <source>
        <dbReference type="RuleBase" id="RU365002"/>
    </source>
</evidence>
<dbReference type="GO" id="GO:0006400">
    <property type="term" value="P:tRNA modification"/>
    <property type="evidence" value="ECO:0007669"/>
    <property type="project" value="TreeGrafter"/>
</dbReference>
<organism evidence="7 8">
    <name type="scientific">Wickerhamiella sorbophila</name>
    <dbReference type="NCBI Taxonomy" id="45607"/>
    <lineage>
        <taxon>Eukaryota</taxon>
        <taxon>Fungi</taxon>
        <taxon>Dikarya</taxon>
        <taxon>Ascomycota</taxon>
        <taxon>Saccharomycotina</taxon>
        <taxon>Dipodascomycetes</taxon>
        <taxon>Dipodascales</taxon>
        <taxon>Trichomonascaceae</taxon>
        <taxon>Wickerhamiella</taxon>
    </lineage>
</organism>
<evidence type="ECO:0000313" key="7">
    <source>
        <dbReference type="EMBL" id="PRT55781.1"/>
    </source>
</evidence>
<evidence type="ECO:0000256" key="3">
    <source>
        <dbReference type="ARBA" id="ARBA00035306"/>
    </source>
</evidence>
<sequence length="332" mass="37813">MDVRSSAIFIAQNAQYVSVDPAACREVAAGIYDQIQRQKYSTQTWATHELNQRCKLLDTEGQVDWVFTVDTLNFSFWSDRETSERYTVEYNGKKYTGYWSLCAAINRALDEGIPVTTPAFWRSDEFNLEACAHIFRSCTAEQIPLLDQRLAVLKEAGAALANTAFSDVLRSCNCSASRLLDWVTTNLQSYNDRFVYRNMKVSILKRAQILVGELWACFNGEGLGRFDDIDNITMFADYRVPRILYRLNCLRYSDQLEAVLRAGTLMESGSDAEIELRGTSIEAVEQIVHHIKTEHPETAVNAILVDFYLWDAAKAQEQSATIPCHRVRSVFY</sequence>
<dbReference type="EC" id="3.2.2.-" evidence="6"/>
<dbReference type="EMBL" id="NDIQ01000022">
    <property type="protein sequence ID" value="PRT55781.1"/>
    <property type="molecule type" value="Genomic_DNA"/>
</dbReference>
<accession>A0A2T0FLB6</accession>
<reference evidence="7 8" key="1">
    <citation type="submission" date="2017-04" db="EMBL/GenBank/DDBJ databases">
        <title>Genome sequencing of [Candida] sorbophila.</title>
        <authorList>
            <person name="Ahn J.O."/>
        </authorList>
    </citation>
    <scope>NUCLEOTIDE SEQUENCE [LARGE SCALE GENOMIC DNA]</scope>
    <source>
        <strain evidence="7 8">DS02</strain>
    </source>
</reference>
<gene>
    <name evidence="7" type="ORF">B9G98_03401</name>
</gene>
<dbReference type="AlphaFoldDB" id="A0A2T0FLB6"/>
<protein>
    <recommendedName>
        <fullName evidence="3 6">Queuosine 5'-phosphate N-glycosylase/hydrolase</fullName>
        <ecNumber evidence="6">3.2.2.-</ecNumber>
    </recommendedName>
    <alternativeName>
        <fullName evidence="4 6">Queuosine-nucleotide N-glycosylase/hydrolase</fullName>
    </alternativeName>
</protein>
<dbReference type="PANTHER" id="PTHR21314:SF0">
    <property type="entry name" value="QUEUOSINE 5'-PHOSPHATE N-GLYCOSYLASE_HYDROLASE"/>
    <property type="match status" value="1"/>
</dbReference>
<dbReference type="GeneID" id="36517149"/>
<name>A0A2T0FLB6_9ASCO</name>
<dbReference type="PANTHER" id="PTHR21314">
    <property type="entry name" value="QUEUOSINE 5'-PHOSPHATE N-GLYCOSYLASE_HYDROLASE-RELATED"/>
    <property type="match status" value="1"/>
</dbReference>
<evidence type="ECO:0000256" key="4">
    <source>
        <dbReference type="ARBA" id="ARBA00035393"/>
    </source>
</evidence>
<keyword evidence="8" id="KW-1185">Reference proteome</keyword>
<comment type="similarity">
    <text evidence="2 6">Belongs to the QNG1 protein family.</text>
</comment>
<comment type="caution">
    <text evidence="7">The sequence shown here is derived from an EMBL/GenBank/DDBJ whole genome shotgun (WGS) entry which is preliminary data.</text>
</comment>
<dbReference type="RefSeq" id="XP_024665726.1">
    <property type="nucleotide sequence ID" value="XM_024809958.1"/>
</dbReference>